<feature type="transmembrane region" description="Helical" evidence="1">
    <location>
        <begin position="91"/>
        <end position="111"/>
    </location>
</feature>
<dbReference type="SUPFAM" id="SSF103481">
    <property type="entry name" value="Multidrug resistance efflux transporter EmrE"/>
    <property type="match status" value="1"/>
</dbReference>
<accession>A0A1G1YLW5</accession>
<comment type="caution">
    <text evidence="2">The sequence shown here is derived from an EMBL/GenBank/DDBJ whole genome shotgun (WGS) entry which is preliminary data.</text>
</comment>
<organism evidence="2 3">
    <name type="scientific">Candidatus Buchananbacteria bacterium RIFCSPLOWO2_01_FULL_39_33</name>
    <dbReference type="NCBI Taxonomy" id="1797543"/>
    <lineage>
        <taxon>Bacteria</taxon>
        <taxon>Candidatus Buchananiibacteriota</taxon>
    </lineage>
</organism>
<dbReference type="InterPro" id="IPR037185">
    <property type="entry name" value="EmrE-like"/>
</dbReference>
<keyword evidence="1" id="KW-1133">Transmembrane helix</keyword>
<keyword evidence="1" id="KW-0812">Transmembrane</keyword>
<reference evidence="2 3" key="1">
    <citation type="journal article" date="2016" name="Nat. Commun.">
        <title>Thousands of microbial genomes shed light on interconnected biogeochemical processes in an aquifer system.</title>
        <authorList>
            <person name="Anantharaman K."/>
            <person name="Brown C.T."/>
            <person name="Hug L.A."/>
            <person name="Sharon I."/>
            <person name="Castelle C.J."/>
            <person name="Probst A.J."/>
            <person name="Thomas B.C."/>
            <person name="Singh A."/>
            <person name="Wilkins M.J."/>
            <person name="Karaoz U."/>
            <person name="Brodie E.L."/>
            <person name="Williams K.H."/>
            <person name="Hubbard S.S."/>
            <person name="Banfield J.F."/>
        </authorList>
    </citation>
    <scope>NUCLEOTIDE SEQUENCE [LARGE SCALE GENOMIC DNA]</scope>
</reference>
<protein>
    <recommendedName>
        <fullName evidence="4">EamA domain-containing protein</fullName>
    </recommendedName>
</protein>
<feature type="transmembrane region" description="Helical" evidence="1">
    <location>
        <begin position="147"/>
        <end position="164"/>
    </location>
</feature>
<dbReference type="AlphaFoldDB" id="A0A1G1YLW5"/>
<evidence type="ECO:0000313" key="2">
    <source>
        <dbReference type="EMBL" id="OGY53254.1"/>
    </source>
</evidence>
<keyword evidence="1" id="KW-0472">Membrane</keyword>
<evidence type="ECO:0000313" key="3">
    <source>
        <dbReference type="Proteomes" id="UP000177376"/>
    </source>
</evidence>
<feature type="transmembrane region" description="Helical" evidence="1">
    <location>
        <begin position="219"/>
        <end position="240"/>
    </location>
</feature>
<name>A0A1G1YLW5_9BACT</name>
<feature type="transmembrane region" description="Helical" evidence="1">
    <location>
        <begin position="32"/>
        <end position="50"/>
    </location>
</feature>
<feature type="transmembrane region" description="Helical" evidence="1">
    <location>
        <begin position="252"/>
        <end position="269"/>
    </location>
</feature>
<evidence type="ECO:0000256" key="1">
    <source>
        <dbReference type="SAM" id="Phobius"/>
    </source>
</evidence>
<feature type="transmembrane region" description="Helical" evidence="1">
    <location>
        <begin position="281"/>
        <end position="300"/>
    </location>
</feature>
<dbReference type="EMBL" id="MHIM01000002">
    <property type="protein sequence ID" value="OGY53254.1"/>
    <property type="molecule type" value="Genomic_DNA"/>
</dbReference>
<feature type="transmembrane region" description="Helical" evidence="1">
    <location>
        <begin position="176"/>
        <end position="195"/>
    </location>
</feature>
<sequence length="301" mass="33491">MTWLIITVIAYLLNALAVTIDKFLLSKKISNPAVYAFFIATLSLLALVFLPFGFKFYSIIQILIAITAGIIFTFSLLFMFKALGQNEASRITPFIGGLQPIFVFVLALIFLQEILSAQVLMGFLVIISGTVIISWQANFKKVQRNAYFFALISTALFAISYTMNKYVFIEQGFVSGFIWTRIGAFLGALLLLLGAKNRIDIKQEIKSAGWRTKKTSQQLFLLGQTAGALSFILINYAIAISHSVALVNALQGLQYVFLLIIIFSLSWKFPQLLEEKMTPPILAKKIIATALIIGGLFILFI</sequence>
<feature type="transmembrane region" description="Helical" evidence="1">
    <location>
        <begin position="56"/>
        <end position="79"/>
    </location>
</feature>
<gene>
    <name evidence="2" type="ORF">A3A02_01030</name>
</gene>
<feature type="transmembrane region" description="Helical" evidence="1">
    <location>
        <begin position="117"/>
        <end position="135"/>
    </location>
</feature>
<feature type="transmembrane region" description="Helical" evidence="1">
    <location>
        <begin position="6"/>
        <end position="25"/>
    </location>
</feature>
<dbReference type="Proteomes" id="UP000177376">
    <property type="component" value="Unassembled WGS sequence"/>
</dbReference>
<evidence type="ECO:0008006" key="4">
    <source>
        <dbReference type="Google" id="ProtNLM"/>
    </source>
</evidence>
<proteinExistence type="predicted"/>